<organism evidence="2 3">
    <name type="scientific">Xenorhabdus nematophila (strain ATCC 19061 / DSM 3370 / CCUG 14189 / LMG 1036 / NCIMB 9965 / AN6)</name>
    <dbReference type="NCBI Taxonomy" id="406817"/>
    <lineage>
        <taxon>Bacteria</taxon>
        <taxon>Pseudomonadati</taxon>
        <taxon>Pseudomonadota</taxon>
        <taxon>Gammaproteobacteria</taxon>
        <taxon>Enterobacterales</taxon>
        <taxon>Morganellaceae</taxon>
        <taxon>Xenorhabdus</taxon>
    </lineage>
</organism>
<evidence type="ECO:0000313" key="2">
    <source>
        <dbReference type="EMBL" id="CBJ89534.1"/>
    </source>
</evidence>
<name>D3VB95_XENNA</name>
<dbReference type="EMBL" id="FN667742">
    <property type="protein sequence ID" value="CBJ89534.1"/>
    <property type="molecule type" value="Genomic_DNA"/>
</dbReference>
<keyword evidence="1" id="KW-1133">Transmembrane helix</keyword>
<dbReference type="HOGENOM" id="CLU_3124269_0_0_6"/>
<keyword evidence="1" id="KW-0472">Membrane</keyword>
<evidence type="ECO:0000256" key="1">
    <source>
        <dbReference type="SAM" id="Phobius"/>
    </source>
</evidence>
<dbReference type="Proteomes" id="UP000008075">
    <property type="component" value="Chromosome"/>
</dbReference>
<keyword evidence="1" id="KW-0812">Transmembrane</keyword>
<reference evidence="2 3" key="1">
    <citation type="journal article" date="2011" name="PLoS ONE">
        <title>The entomopathogenic bacterial endosymbionts xenorhabdus and photorhabdus: convergent lifestyles from divergent genomes.</title>
        <authorList>
            <person name="Chaston J.M."/>
            <person name="Suen G."/>
            <person name="Tucker S.L."/>
            <person name="Andersen A.W."/>
            <person name="Bhasin A."/>
            <person name="Bode E."/>
            <person name="Bode H.B."/>
            <person name="Brachmann A.O."/>
            <person name="Cowles C.E."/>
            <person name="Cowles K.N."/>
            <person name="Darby C."/>
            <person name="de Leon L."/>
            <person name="Drace K."/>
            <person name="Du Z."/>
            <person name="Givaudan A."/>
            <person name="Herbert Tran E.E."/>
            <person name="Jewell K.A."/>
            <person name="Knack J.J."/>
            <person name="Krasomil-Osterfeld K.C."/>
            <person name="Kukor R."/>
            <person name="Lanois A."/>
            <person name="Latreille P."/>
            <person name="Leimgruber N.K."/>
            <person name="Lipke C.M."/>
            <person name="Liu R."/>
            <person name="Lu X."/>
            <person name="Martens E.C."/>
            <person name="Marri P.R."/>
            <person name="Medigue C."/>
            <person name="Menard M.L."/>
            <person name="Miller N.M."/>
            <person name="Morales-Soto N."/>
            <person name="Norton S."/>
            <person name="Ogier J.C."/>
            <person name="Orchard S.S."/>
            <person name="Park D."/>
            <person name="Park Y."/>
            <person name="Qurollo B.A."/>
            <person name="Sugar D.R."/>
            <person name="Richards G.R."/>
            <person name="Rouy Z."/>
            <person name="Slominski B."/>
            <person name="Slominski K."/>
            <person name="Snyder H."/>
            <person name="Tjaden B.C."/>
            <person name="van der Hoeven R."/>
            <person name="Welch R.D."/>
            <person name="Wheeler C."/>
            <person name="Xiang B."/>
            <person name="Barbazuk B."/>
            <person name="Gaudriault S."/>
            <person name="Goodner B."/>
            <person name="Slater S.C."/>
            <person name="Forst S."/>
            <person name="Goldman B.S."/>
            <person name="Goodrich-Blair H."/>
        </authorList>
    </citation>
    <scope>NUCLEOTIDE SEQUENCE [LARGE SCALE GENOMIC DNA]</scope>
    <source>
        <strain evidence="3">ATCC 19061 / DSM 3370 / CCUG 14189 / LMG 1036 / NCIMB 9965 / AN6</strain>
    </source>
</reference>
<proteinExistence type="predicted"/>
<keyword evidence="3" id="KW-1185">Reference proteome</keyword>
<gene>
    <name evidence="2" type="ordered locus">XNC1_1471</name>
</gene>
<protein>
    <submittedName>
        <fullName evidence="2">Uncharacterized protein</fullName>
    </submittedName>
</protein>
<dbReference type="KEGG" id="xne:XNC1_1471"/>
<accession>D3VB95</accession>
<evidence type="ECO:0000313" key="3">
    <source>
        <dbReference type="Proteomes" id="UP000008075"/>
    </source>
</evidence>
<dbReference type="AlphaFoldDB" id="D3VB95"/>
<feature type="transmembrane region" description="Helical" evidence="1">
    <location>
        <begin position="6"/>
        <end position="30"/>
    </location>
</feature>
<sequence length="50" mass="5958">MSYLYTIKFLISSFTIFQIVFVILLISFIINNRKGHINEMPFAISCYLFF</sequence>